<organism evidence="4 5">
    <name type="scientific">Candidatus Fischerbacteria bacterium RBG_13_37_8</name>
    <dbReference type="NCBI Taxonomy" id="1817863"/>
    <lineage>
        <taxon>Bacteria</taxon>
        <taxon>Candidatus Fischeribacteriota</taxon>
    </lineage>
</organism>
<comment type="caution">
    <text evidence="4">The sequence shown here is derived from an EMBL/GenBank/DDBJ whole genome shotgun (WGS) entry which is preliminary data.</text>
</comment>
<evidence type="ECO:0000313" key="5">
    <source>
        <dbReference type="Proteomes" id="UP000178943"/>
    </source>
</evidence>
<dbReference type="STRING" id="1817863.A2Y62_12730"/>
<dbReference type="Pfam" id="PF00072">
    <property type="entry name" value="Response_reg"/>
    <property type="match status" value="1"/>
</dbReference>
<evidence type="ECO:0000256" key="2">
    <source>
        <dbReference type="PROSITE-ProRule" id="PRU00169"/>
    </source>
</evidence>
<accession>A0A1F5VQ43</accession>
<keyword evidence="1 2" id="KW-0597">Phosphoprotein</keyword>
<dbReference type="InterPro" id="IPR050595">
    <property type="entry name" value="Bact_response_regulator"/>
</dbReference>
<dbReference type="InterPro" id="IPR011006">
    <property type="entry name" value="CheY-like_superfamily"/>
</dbReference>
<name>A0A1F5VQ43_9BACT</name>
<sequence length="128" mass="14271">MVARMKKYILIVDDEVGTLLAYKKLLSSATIEVHTAETMEEAEQLLKKQHYAVVIADLRLTGILGREGLELIRYIKELSSDTECILVTAYGSPEIREEAYTLGASHYFEKPVSPAALKEALASLNLEK</sequence>
<evidence type="ECO:0000313" key="4">
    <source>
        <dbReference type="EMBL" id="OGF65586.1"/>
    </source>
</evidence>
<gene>
    <name evidence="4" type="ORF">A2Y62_12730</name>
</gene>
<dbReference type="SMART" id="SM00448">
    <property type="entry name" value="REC"/>
    <property type="match status" value="1"/>
</dbReference>
<protein>
    <recommendedName>
        <fullName evidence="3">Response regulatory domain-containing protein</fullName>
    </recommendedName>
</protein>
<dbReference type="Proteomes" id="UP000178943">
    <property type="component" value="Unassembled WGS sequence"/>
</dbReference>
<dbReference type="AlphaFoldDB" id="A0A1F5VQ43"/>
<dbReference type="EMBL" id="MFGW01000111">
    <property type="protein sequence ID" value="OGF65586.1"/>
    <property type="molecule type" value="Genomic_DNA"/>
</dbReference>
<dbReference type="GO" id="GO:0000160">
    <property type="term" value="P:phosphorelay signal transduction system"/>
    <property type="evidence" value="ECO:0007669"/>
    <property type="project" value="InterPro"/>
</dbReference>
<feature type="modified residue" description="4-aspartylphosphate" evidence="2">
    <location>
        <position position="57"/>
    </location>
</feature>
<dbReference type="CDD" id="cd00156">
    <property type="entry name" value="REC"/>
    <property type="match status" value="1"/>
</dbReference>
<dbReference type="PANTHER" id="PTHR44591">
    <property type="entry name" value="STRESS RESPONSE REGULATOR PROTEIN 1"/>
    <property type="match status" value="1"/>
</dbReference>
<evidence type="ECO:0000259" key="3">
    <source>
        <dbReference type="PROSITE" id="PS50110"/>
    </source>
</evidence>
<dbReference type="PROSITE" id="PS50110">
    <property type="entry name" value="RESPONSE_REGULATORY"/>
    <property type="match status" value="1"/>
</dbReference>
<dbReference type="InterPro" id="IPR001789">
    <property type="entry name" value="Sig_transdc_resp-reg_receiver"/>
</dbReference>
<feature type="domain" description="Response regulatory" evidence="3">
    <location>
        <begin position="8"/>
        <end position="125"/>
    </location>
</feature>
<dbReference type="SUPFAM" id="SSF52172">
    <property type="entry name" value="CheY-like"/>
    <property type="match status" value="1"/>
</dbReference>
<proteinExistence type="predicted"/>
<reference evidence="4 5" key="1">
    <citation type="journal article" date="2016" name="Nat. Commun.">
        <title>Thousands of microbial genomes shed light on interconnected biogeochemical processes in an aquifer system.</title>
        <authorList>
            <person name="Anantharaman K."/>
            <person name="Brown C.T."/>
            <person name="Hug L.A."/>
            <person name="Sharon I."/>
            <person name="Castelle C.J."/>
            <person name="Probst A.J."/>
            <person name="Thomas B.C."/>
            <person name="Singh A."/>
            <person name="Wilkins M.J."/>
            <person name="Karaoz U."/>
            <person name="Brodie E.L."/>
            <person name="Williams K.H."/>
            <person name="Hubbard S.S."/>
            <person name="Banfield J.F."/>
        </authorList>
    </citation>
    <scope>NUCLEOTIDE SEQUENCE [LARGE SCALE GENOMIC DNA]</scope>
</reference>
<evidence type="ECO:0000256" key="1">
    <source>
        <dbReference type="ARBA" id="ARBA00022553"/>
    </source>
</evidence>
<dbReference type="PANTHER" id="PTHR44591:SF3">
    <property type="entry name" value="RESPONSE REGULATORY DOMAIN-CONTAINING PROTEIN"/>
    <property type="match status" value="1"/>
</dbReference>
<dbReference type="Gene3D" id="3.40.50.2300">
    <property type="match status" value="1"/>
</dbReference>